<sequence>MSCVSWAASIETATIYHNERFPTPLSQASIAAPPATINGLQITPESRRIIFLTAGAAGMFCGSCMHDNALAKALIAQGHDCILQPVYTPLRTDEVSVARESVFFGGIQLYAIERFPWIRHLPAKLRRLLDAPALIRMVTRQDRATDPKVLGELAVSMLQGHEGHHAAEVERLTRWIVDDVQPDAIVLSNLLIGGSLPHIRAQLDRAGRSDVPIAVMLQGDDIFLDFLPEPFREKASTLCKGLVKYVDKFVTNSDFYSSKMGERFEIPLDKRAHLPLSIDTMPYQVLADGDPRSQESGELRSVDDFRIGYLARISPDKGLHHLVDAFIHLAKDGEHENASLHVAGYLGAQYKPYFDNQLKRLRDAGLGDRFTHHGELTLDQKVSYLRSLDLLCVPTDYHDPKGLFVLEALASGVPVLQPDHGAFGQLIRETGGGMVYESGNLEDLVYKIFELKIDDQARRLFAEQGRISVMKNHSTTQVAAQLIDILFADKQ</sequence>
<feature type="domain" description="Glycosyl transferase family 1" evidence="4">
    <location>
        <begin position="302"/>
        <end position="466"/>
    </location>
</feature>
<evidence type="ECO:0000256" key="3">
    <source>
        <dbReference type="ARBA" id="ARBA00022679"/>
    </source>
</evidence>
<dbReference type="PANTHER" id="PTHR12526">
    <property type="entry name" value="GLYCOSYLTRANSFERASE"/>
    <property type="match status" value="1"/>
</dbReference>
<proteinExistence type="inferred from homology"/>
<dbReference type="PANTHER" id="PTHR12526:SF640">
    <property type="entry name" value="COLANIC ACID BIOSYNTHESIS GLYCOSYLTRANSFERASE WCAL-RELATED"/>
    <property type="match status" value="1"/>
</dbReference>
<dbReference type="Gene3D" id="3.40.50.2000">
    <property type="entry name" value="Glycogen Phosphorylase B"/>
    <property type="match status" value="2"/>
</dbReference>
<keyword evidence="3 5" id="KW-0808">Transferase</keyword>
<evidence type="ECO:0000256" key="1">
    <source>
        <dbReference type="ARBA" id="ARBA00009481"/>
    </source>
</evidence>
<evidence type="ECO:0000313" key="6">
    <source>
        <dbReference type="Proteomes" id="UP000316598"/>
    </source>
</evidence>
<gene>
    <name evidence="5" type="primary">pimB_2</name>
    <name evidence="5" type="ORF">Pla22_47050</name>
</gene>
<dbReference type="Pfam" id="PF00534">
    <property type="entry name" value="Glycos_transf_1"/>
    <property type="match status" value="1"/>
</dbReference>
<dbReference type="InterPro" id="IPR001296">
    <property type="entry name" value="Glyco_trans_1"/>
</dbReference>
<reference evidence="5 6" key="1">
    <citation type="submission" date="2019-02" db="EMBL/GenBank/DDBJ databases">
        <title>Deep-cultivation of Planctomycetes and their phenomic and genomic characterization uncovers novel biology.</title>
        <authorList>
            <person name="Wiegand S."/>
            <person name="Jogler M."/>
            <person name="Boedeker C."/>
            <person name="Pinto D."/>
            <person name="Vollmers J."/>
            <person name="Rivas-Marin E."/>
            <person name="Kohn T."/>
            <person name="Peeters S.H."/>
            <person name="Heuer A."/>
            <person name="Rast P."/>
            <person name="Oberbeckmann S."/>
            <person name="Bunk B."/>
            <person name="Jeske O."/>
            <person name="Meyerdierks A."/>
            <person name="Storesund J.E."/>
            <person name="Kallscheuer N."/>
            <person name="Luecker S."/>
            <person name="Lage O.M."/>
            <person name="Pohl T."/>
            <person name="Merkel B.J."/>
            <person name="Hornburger P."/>
            <person name="Mueller R.-W."/>
            <person name="Bruemmer F."/>
            <person name="Labrenz M."/>
            <person name="Spormann A.M."/>
            <person name="Op Den Camp H."/>
            <person name="Overmann J."/>
            <person name="Amann R."/>
            <person name="Jetten M.S.M."/>
            <person name="Mascher T."/>
            <person name="Medema M.H."/>
            <person name="Devos D.P."/>
            <person name="Kaster A.-K."/>
            <person name="Ovreas L."/>
            <person name="Rohde M."/>
            <person name="Galperin M.Y."/>
            <person name="Jogler C."/>
        </authorList>
    </citation>
    <scope>NUCLEOTIDE SEQUENCE [LARGE SCALE GENOMIC DNA]</scope>
    <source>
        <strain evidence="5 6">Pla22</strain>
    </source>
</reference>
<dbReference type="EMBL" id="SJPI01000003">
    <property type="protein sequence ID" value="TWT49508.1"/>
    <property type="molecule type" value="Genomic_DNA"/>
</dbReference>
<organism evidence="5 6">
    <name type="scientific">Rubripirellula amarantea</name>
    <dbReference type="NCBI Taxonomy" id="2527999"/>
    <lineage>
        <taxon>Bacteria</taxon>
        <taxon>Pseudomonadati</taxon>
        <taxon>Planctomycetota</taxon>
        <taxon>Planctomycetia</taxon>
        <taxon>Pirellulales</taxon>
        <taxon>Pirellulaceae</taxon>
        <taxon>Rubripirellula</taxon>
    </lineage>
</organism>
<dbReference type="EC" id="2.4.1.345" evidence="5"/>
<dbReference type="SUPFAM" id="SSF53756">
    <property type="entry name" value="UDP-Glycosyltransferase/glycogen phosphorylase"/>
    <property type="match status" value="1"/>
</dbReference>
<evidence type="ECO:0000259" key="4">
    <source>
        <dbReference type="Pfam" id="PF00534"/>
    </source>
</evidence>
<dbReference type="GO" id="GO:0043750">
    <property type="term" value="F:phosphatidylinositol alpha-mannosyltransferase activity"/>
    <property type="evidence" value="ECO:0007669"/>
    <property type="project" value="UniProtKB-EC"/>
</dbReference>
<evidence type="ECO:0000313" key="5">
    <source>
        <dbReference type="EMBL" id="TWT49508.1"/>
    </source>
</evidence>
<evidence type="ECO:0000256" key="2">
    <source>
        <dbReference type="ARBA" id="ARBA00022676"/>
    </source>
</evidence>
<dbReference type="RefSeq" id="WP_242632264.1">
    <property type="nucleotide sequence ID" value="NZ_SJPI01000003.1"/>
</dbReference>
<keyword evidence="2 5" id="KW-0328">Glycosyltransferase</keyword>
<name>A0A5C5WFI1_9BACT</name>
<dbReference type="CDD" id="cd03801">
    <property type="entry name" value="GT4_PimA-like"/>
    <property type="match status" value="1"/>
</dbReference>
<accession>A0A5C5WFI1</accession>
<protein>
    <submittedName>
        <fullName evidence="5">GDP-mannose-dependent alpha-(1-6)-phosphatidylinositol monomannoside mannosyltransferase</fullName>
        <ecNumber evidence="5">2.4.1.345</ecNumber>
    </submittedName>
</protein>
<comment type="caution">
    <text evidence="5">The sequence shown here is derived from an EMBL/GenBank/DDBJ whole genome shotgun (WGS) entry which is preliminary data.</text>
</comment>
<comment type="similarity">
    <text evidence="1">Belongs to the glycosyltransferase group 1 family. Glycosyltransferase 4 subfamily.</text>
</comment>
<dbReference type="Proteomes" id="UP000316598">
    <property type="component" value="Unassembled WGS sequence"/>
</dbReference>
<keyword evidence="6" id="KW-1185">Reference proteome</keyword>
<dbReference type="AlphaFoldDB" id="A0A5C5WFI1"/>